<sequence>MAILIIFGWRVVFFTLSRGTFHCPNCGGDRAYRRRQGRNFFTLFFIPVIPLTKAGGEIVECDSCKGRWHPGVLDVPTTAQLAQMPGMLLRMAIAQVLRSGDYTDAASRSRAVAVVQQAGVAGYDDAALNADLARPFGEVRADMAHAAASLAPEARENILRAAAEIALTDGPLSVAEEETLAAVGADLQLTRVQVTGVVSMARQSSGQ</sequence>
<proteinExistence type="predicted"/>
<dbReference type="InterPro" id="IPR029024">
    <property type="entry name" value="TerB-like"/>
</dbReference>
<evidence type="ECO:0008006" key="3">
    <source>
        <dbReference type="Google" id="ProtNLM"/>
    </source>
</evidence>
<dbReference type="Gene3D" id="1.10.3680.10">
    <property type="entry name" value="TerB-like"/>
    <property type="match status" value="1"/>
</dbReference>
<dbReference type="Proteomes" id="UP000316706">
    <property type="component" value="Unassembled WGS sequence"/>
</dbReference>
<gene>
    <name evidence="1" type="ORF">FHX41_1714</name>
</gene>
<evidence type="ECO:0000313" key="2">
    <source>
        <dbReference type="Proteomes" id="UP000316706"/>
    </source>
</evidence>
<dbReference type="OrthoDB" id="1261251at2"/>
<keyword evidence="2" id="KW-1185">Reference proteome</keyword>
<dbReference type="RefSeq" id="WP_141967299.1">
    <property type="nucleotide sequence ID" value="NZ_VFPO01000001.1"/>
</dbReference>
<reference evidence="1 2" key="1">
    <citation type="submission" date="2019-06" db="EMBL/GenBank/DDBJ databases">
        <title>Sequencing the genomes of 1000 actinobacteria strains.</title>
        <authorList>
            <person name="Klenk H.-P."/>
        </authorList>
    </citation>
    <scope>NUCLEOTIDE SEQUENCE [LARGE SCALE GENOMIC DNA]</scope>
    <source>
        <strain evidence="1 2">DSM 45043</strain>
    </source>
</reference>
<name>A0A543IC11_9ACTN</name>
<evidence type="ECO:0000313" key="1">
    <source>
        <dbReference type="EMBL" id="TQM68081.1"/>
    </source>
</evidence>
<comment type="caution">
    <text evidence="1">The sequence shown here is derived from an EMBL/GenBank/DDBJ whole genome shotgun (WGS) entry which is preliminary data.</text>
</comment>
<organism evidence="1 2">
    <name type="scientific">Actinomadura hallensis</name>
    <dbReference type="NCBI Taxonomy" id="337895"/>
    <lineage>
        <taxon>Bacteria</taxon>
        <taxon>Bacillati</taxon>
        <taxon>Actinomycetota</taxon>
        <taxon>Actinomycetes</taxon>
        <taxon>Streptosporangiales</taxon>
        <taxon>Thermomonosporaceae</taxon>
        <taxon>Actinomadura</taxon>
    </lineage>
</organism>
<accession>A0A543IC11</accession>
<dbReference type="EMBL" id="VFPO01000001">
    <property type="protein sequence ID" value="TQM68081.1"/>
    <property type="molecule type" value="Genomic_DNA"/>
</dbReference>
<protein>
    <recommendedName>
        <fullName evidence="3">Tellurite resistance protein TerB</fullName>
    </recommendedName>
</protein>
<dbReference type="SUPFAM" id="SSF158682">
    <property type="entry name" value="TerB-like"/>
    <property type="match status" value="1"/>
</dbReference>
<dbReference type="AlphaFoldDB" id="A0A543IC11"/>